<feature type="signal peptide" evidence="1">
    <location>
        <begin position="1"/>
        <end position="20"/>
    </location>
</feature>
<evidence type="ECO:0000313" key="2">
    <source>
        <dbReference type="EMBL" id="BBD97726.1"/>
    </source>
</evidence>
<evidence type="ECO:0008006" key="4">
    <source>
        <dbReference type="Google" id="ProtNLM"/>
    </source>
</evidence>
<evidence type="ECO:0000256" key="1">
    <source>
        <dbReference type="SAM" id="SignalP"/>
    </source>
</evidence>
<dbReference type="RefSeq" id="WP_232037392.1">
    <property type="nucleotide sequence ID" value="NZ_AP018664.1"/>
</dbReference>
<dbReference type="AlphaFoldDB" id="A0A494W303"/>
<feature type="chain" id="PRO_5019726872" description="Homogentisate 1,2-dioxygenase" evidence="1">
    <location>
        <begin position="21"/>
        <end position="161"/>
    </location>
</feature>
<keyword evidence="3" id="KW-1185">Reference proteome</keyword>
<dbReference type="KEGG" id="sami:SAMIE_1012270"/>
<dbReference type="EMBL" id="AP018664">
    <property type="protein sequence ID" value="BBD97726.1"/>
    <property type="molecule type" value="Genomic_DNA"/>
</dbReference>
<organism evidence="2 3">
    <name type="scientific">Sphingobium amiense</name>
    <dbReference type="NCBI Taxonomy" id="135719"/>
    <lineage>
        <taxon>Bacteria</taxon>
        <taxon>Pseudomonadati</taxon>
        <taxon>Pseudomonadota</taxon>
        <taxon>Alphaproteobacteria</taxon>
        <taxon>Sphingomonadales</taxon>
        <taxon>Sphingomonadaceae</taxon>
        <taxon>Sphingobium</taxon>
    </lineage>
</organism>
<sequence>MMGPLLMLAAAAAAPDCAVAPFLPVPWTSWTQSWTATAGTQPNGAPSLLLGKPVTATLSPANYLQFAADPGKDGRQGFGGIFTLSVRQAARIGIALSGPAWVDVVTGTAVQASVDHGHGPDCSGIRKIVWFDLPPGRHVVQIAGSKTREIRVMAADAQANQ</sequence>
<reference evidence="2 3" key="1">
    <citation type="submission" date="2018-05" db="EMBL/GenBank/DDBJ databases">
        <title>Complete Genome Sequence of the Nonylphenol-Degrading Bacterium Sphingobium amiense DSM 16289T.</title>
        <authorList>
            <person name="Ootsuka M."/>
            <person name="Nishizawa T."/>
            <person name="Ohta H."/>
        </authorList>
    </citation>
    <scope>NUCLEOTIDE SEQUENCE [LARGE SCALE GENOMIC DNA]</scope>
    <source>
        <strain evidence="2 3">DSM 16289</strain>
    </source>
</reference>
<protein>
    <recommendedName>
        <fullName evidence="4">Homogentisate 1,2-dioxygenase</fullName>
    </recommendedName>
</protein>
<dbReference type="Proteomes" id="UP000279959">
    <property type="component" value="Chromosome"/>
</dbReference>
<evidence type="ECO:0000313" key="3">
    <source>
        <dbReference type="Proteomes" id="UP000279959"/>
    </source>
</evidence>
<proteinExistence type="predicted"/>
<keyword evidence="1" id="KW-0732">Signal</keyword>
<gene>
    <name evidence="2" type="ORF">SAMIE_1012270</name>
</gene>
<name>A0A494W303_9SPHN</name>
<accession>A0A494W303</accession>